<sequence>MQTENEKLKRENKKLQEQYRQLHKELEALKKQMASDKLRSDGEIERLKEMLELLKGKLEILGNEKFTMERQIERDKHRVDAYQPHLNEIEQLKAELAELRASEERLRNQFADVLKQLEEAALARKELQERLERQKAAAASANSNVCTLSRAPAGPRTAFVHSMLLLVLLHCFRRLL</sequence>
<gene>
    <name evidence="2" type="ORF">CYMTET_34813</name>
</gene>
<feature type="non-terminal residue" evidence="2">
    <location>
        <position position="176"/>
    </location>
</feature>
<dbReference type="AlphaFoldDB" id="A0AAE0FAF2"/>
<proteinExistence type="predicted"/>
<evidence type="ECO:0000256" key="1">
    <source>
        <dbReference type="SAM" id="Coils"/>
    </source>
</evidence>
<keyword evidence="1" id="KW-0175">Coiled coil</keyword>
<protein>
    <submittedName>
        <fullName evidence="2">Uncharacterized protein</fullName>
    </submittedName>
</protein>
<feature type="coiled-coil region" evidence="1">
    <location>
        <begin position="1"/>
        <end position="144"/>
    </location>
</feature>
<comment type="caution">
    <text evidence="2">The sequence shown here is derived from an EMBL/GenBank/DDBJ whole genome shotgun (WGS) entry which is preliminary data.</text>
</comment>
<evidence type="ECO:0000313" key="2">
    <source>
        <dbReference type="EMBL" id="KAK3256032.1"/>
    </source>
</evidence>
<dbReference type="Gene3D" id="1.10.287.1490">
    <property type="match status" value="1"/>
</dbReference>
<evidence type="ECO:0000313" key="3">
    <source>
        <dbReference type="Proteomes" id="UP001190700"/>
    </source>
</evidence>
<dbReference type="Proteomes" id="UP001190700">
    <property type="component" value="Unassembled WGS sequence"/>
</dbReference>
<organism evidence="2 3">
    <name type="scientific">Cymbomonas tetramitiformis</name>
    <dbReference type="NCBI Taxonomy" id="36881"/>
    <lineage>
        <taxon>Eukaryota</taxon>
        <taxon>Viridiplantae</taxon>
        <taxon>Chlorophyta</taxon>
        <taxon>Pyramimonadophyceae</taxon>
        <taxon>Pyramimonadales</taxon>
        <taxon>Pyramimonadaceae</taxon>
        <taxon>Cymbomonas</taxon>
    </lineage>
</organism>
<name>A0AAE0FAF2_9CHLO</name>
<keyword evidence="3" id="KW-1185">Reference proteome</keyword>
<accession>A0AAE0FAF2</accession>
<dbReference type="EMBL" id="LGRX02022030">
    <property type="protein sequence ID" value="KAK3256032.1"/>
    <property type="molecule type" value="Genomic_DNA"/>
</dbReference>
<reference evidence="2 3" key="1">
    <citation type="journal article" date="2015" name="Genome Biol. Evol.">
        <title>Comparative Genomics of a Bacterivorous Green Alga Reveals Evolutionary Causalities and Consequences of Phago-Mixotrophic Mode of Nutrition.</title>
        <authorList>
            <person name="Burns J.A."/>
            <person name="Paasch A."/>
            <person name="Narechania A."/>
            <person name="Kim E."/>
        </authorList>
    </citation>
    <scope>NUCLEOTIDE SEQUENCE [LARGE SCALE GENOMIC DNA]</scope>
    <source>
        <strain evidence="2 3">PLY_AMNH</strain>
    </source>
</reference>